<gene>
    <name evidence="1" type="ORF">QFC20_006017</name>
</gene>
<evidence type="ECO:0000313" key="2">
    <source>
        <dbReference type="Proteomes" id="UP001230649"/>
    </source>
</evidence>
<keyword evidence="2" id="KW-1185">Reference proteome</keyword>
<protein>
    <submittedName>
        <fullName evidence="1">Uncharacterized protein</fullName>
    </submittedName>
</protein>
<accession>A0ACC2VH92</accession>
<comment type="caution">
    <text evidence="1">The sequence shown here is derived from an EMBL/GenBank/DDBJ whole genome shotgun (WGS) entry which is preliminary data.</text>
</comment>
<organism evidence="1 2">
    <name type="scientific">Naganishia adeliensis</name>
    <dbReference type="NCBI Taxonomy" id="92952"/>
    <lineage>
        <taxon>Eukaryota</taxon>
        <taxon>Fungi</taxon>
        <taxon>Dikarya</taxon>
        <taxon>Basidiomycota</taxon>
        <taxon>Agaricomycotina</taxon>
        <taxon>Tremellomycetes</taxon>
        <taxon>Filobasidiales</taxon>
        <taxon>Filobasidiaceae</taxon>
        <taxon>Naganishia</taxon>
    </lineage>
</organism>
<dbReference type="EMBL" id="JASBWS010000095">
    <property type="protein sequence ID" value="KAJ9098307.1"/>
    <property type="molecule type" value="Genomic_DNA"/>
</dbReference>
<proteinExistence type="predicted"/>
<name>A0ACC2VH92_9TREE</name>
<dbReference type="Proteomes" id="UP001230649">
    <property type="component" value="Unassembled WGS sequence"/>
</dbReference>
<reference evidence="1" key="1">
    <citation type="submission" date="2023-04" db="EMBL/GenBank/DDBJ databases">
        <title>Draft Genome sequencing of Naganishia species isolated from polar environments using Oxford Nanopore Technology.</title>
        <authorList>
            <person name="Leo P."/>
            <person name="Venkateswaran K."/>
        </authorList>
    </citation>
    <scope>NUCLEOTIDE SEQUENCE</scope>
    <source>
        <strain evidence="1">MNA-CCFEE 5262</strain>
    </source>
</reference>
<sequence>MPIPPPISATDCTHAISDMVSYLALQPYVKSFSPTTQKQLHALVEKEPPQGPAGLEEEPKVQQKLKKLYGIRSELMGASFGSSGSFLEMAPGSQRAPYQDSANESQSSNAWDKAEKYEGEDEVNNSQLAETWFRLPEMNLTSDNESIPESLDDRDLAGESFLTATELDPSSTRTVTNGPRPKGKPQAYSDELNSICSSAMSDNQLPGEKPQGEA</sequence>
<evidence type="ECO:0000313" key="1">
    <source>
        <dbReference type="EMBL" id="KAJ9098307.1"/>
    </source>
</evidence>